<name>A0A0T5Z0U7_9GAMM</name>
<dbReference type="Proteomes" id="UP000051634">
    <property type="component" value="Unassembled WGS sequence"/>
</dbReference>
<gene>
    <name evidence="1" type="ORF">Ga0074115_1513</name>
    <name evidence="2" type="ORF">Ga0076813_16254</name>
</gene>
<dbReference type="InterPro" id="IPR008792">
    <property type="entry name" value="PQQD"/>
</dbReference>
<dbReference type="OrthoDB" id="516080at2"/>
<protein>
    <submittedName>
        <fullName evidence="1">Coenzyme PQQ synthesis protein D (PqqD)</fullName>
    </submittedName>
</protein>
<evidence type="ECO:0000313" key="4">
    <source>
        <dbReference type="Proteomes" id="UP000051634"/>
    </source>
</evidence>
<dbReference type="STRING" id="54398.Ga0074115_1513"/>
<organism evidence="1 4">
    <name type="scientific">endosymbiont of Ridgeia piscesae</name>
    <dbReference type="NCBI Taxonomy" id="54398"/>
    <lineage>
        <taxon>Bacteria</taxon>
        <taxon>Pseudomonadati</taxon>
        <taxon>Pseudomonadota</taxon>
        <taxon>Gammaproteobacteria</taxon>
        <taxon>sulfur-oxidizing symbionts</taxon>
    </lineage>
</organism>
<dbReference type="InterPro" id="IPR041881">
    <property type="entry name" value="PqqD_sf"/>
</dbReference>
<dbReference type="SUPFAM" id="SSF46689">
    <property type="entry name" value="Homeodomain-like"/>
    <property type="match status" value="1"/>
</dbReference>
<reference evidence="3 4" key="1">
    <citation type="submission" date="2015-11" db="EMBL/GenBank/DDBJ databases">
        <title>The genome of Candidatus Endoriftia persephone in Ridgeia piscesae and population structure of the North Eastern Pacific vestimentiferan symbionts.</title>
        <authorList>
            <person name="Perez M."/>
            <person name="Juniper K.S."/>
        </authorList>
    </citation>
    <scope>NUCLEOTIDE SEQUENCE [LARGE SCALE GENOMIC DNA]</scope>
    <source>
        <strain evidence="2">Ind10</strain>
        <strain evidence="1">Ind11</strain>
    </source>
</reference>
<evidence type="ECO:0000313" key="1">
    <source>
        <dbReference type="EMBL" id="KRT56516.1"/>
    </source>
</evidence>
<proteinExistence type="predicted"/>
<accession>A0A0T5Z0U7</accession>
<evidence type="ECO:0000313" key="3">
    <source>
        <dbReference type="Proteomes" id="UP000051276"/>
    </source>
</evidence>
<sequence length="265" mass="29694">MKKTSVSKQRIEDVLSGLDRLAAQASLSQLTSRRLSEMAGVAEGVMFRLFNGMDGILEQWIESRGGRLLTLITGAPANRAGFLRMLRSLLEVPELLGLLFDELKGSPAILARLDALRLRVEEQLSRQLQCLAAPGGGGSLLFADHLWVSLRRSWDPRMPDREERRERLLNFLPGEMNGVKPSEILPNPALLQRLAINESGFVFDPVSGRSFTVNESGHALLHLMMREMSVSEIIEQLAEKWDVEPRQAERDLLEFAAELRKAFHG</sequence>
<dbReference type="AlphaFoldDB" id="A0A0T5Z0U7"/>
<dbReference type="Gene3D" id="1.10.357.10">
    <property type="entry name" value="Tetracycline Repressor, domain 2"/>
    <property type="match status" value="1"/>
</dbReference>
<keyword evidence="4" id="KW-1185">Reference proteome</keyword>
<dbReference type="Gene3D" id="1.10.10.1150">
    <property type="entry name" value="Coenzyme PQQ synthesis protein D (PqqD)"/>
    <property type="match status" value="1"/>
</dbReference>
<comment type="caution">
    <text evidence="1">The sequence shown here is derived from an EMBL/GenBank/DDBJ whole genome shotgun (WGS) entry which is preliminary data.</text>
</comment>
<dbReference type="Proteomes" id="UP000051276">
    <property type="component" value="Unassembled WGS sequence"/>
</dbReference>
<dbReference type="EMBL" id="LMXI01000069">
    <property type="protein sequence ID" value="KRT59877.1"/>
    <property type="molecule type" value="Genomic_DNA"/>
</dbReference>
<dbReference type="Pfam" id="PF05402">
    <property type="entry name" value="PqqD"/>
    <property type="match status" value="1"/>
</dbReference>
<dbReference type="RefSeq" id="WP_082626897.1">
    <property type="nucleotide sequence ID" value="NZ_KQ556970.1"/>
</dbReference>
<dbReference type="InterPro" id="IPR009057">
    <property type="entry name" value="Homeodomain-like_sf"/>
</dbReference>
<evidence type="ECO:0000313" key="2">
    <source>
        <dbReference type="EMBL" id="KRT59877.1"/>
    </source>
</evidence>
<dbReference type="EMBL" id="LDXT01000046">
    <property type="protein sequence ID" value="KRT56516.1"/>
    <property type="molecule type" value="Genomic_DNA"/>
</dbReference>